<dbReference type="InterPro" id="IPR033449">
    <property type="entry name" value="Rit1_N"/>
</dbReference>
<protein>
    <submittedName>
        <fullName evidence="4">Initiator tRNA phosphoribosyl transferase</fullName>
    </submittedName>
</protein>
<evidence type="ECO:0000313" key="5">
    <source>
        <dbReference type="Proteomes" id="UP000683000"/>
    </source>
</evidence>
<name>A0A8I3ADX1_9AGAM</name>
<evidence type="ECO:0000259" key="2">
    <source>
        <dbReference type="Pfam" id="PF04179"/>
    </source>
</evidence>
<keyword evidence="5" id="KW-1185">Reference proteome</keyword>
<dbReference type="GO" id="GO:0005737">
    <property type="term" value="C:cytoplasm"/>
    <property type="evidence" value="ECO:0007669"/>
    <property type="project" value="TreeGrafter"/>
</dbReference>
<dbReference type="AlphaFoldDB" id="A0A8I3ADX1"/>
<evidence type="ECO:0000259" key="3">
    <source>
        <dbReference type="Pfam" id="PF17184"/>
    </source>
</evidence>
<accession>A0A8I3ADX1</accession>
<dbReference type="PANTHER" id="PTHR31811">
    <property type="entry name" value="TRNA A64-2'-O-RIBOSYLPHOSPHATE TRANSFERASE"/>
    <property type="match status" value="1"/>
</dbReference>
<gene>
    <name evidence="4" type="ORF">JVT61DRAFT_604</name>
</gene>
<evidence type="ECO:0000313" key="4">
    <source>
        <dbReference type="EMBL" id="KAG6381976.1"/>
    </source>
</evidence>
<dbReference type="Pfam" id="PF17184">
    <property type="entry name" value="Rit1_C"/>
    <property type="match status" value="1"/>
</dbReference>
<feature type="domain" description="Rit1 N-terminal" evidence="3">
    <location>
        <begin position="72"/>
        <end position="307"/>
    </location>
</feature>
<feature type="region of interest" description="Disordered" evidence="1">
    <location>
        <begin position="316"/>
        <end position="338"/>
    </location>
</feature>
<sequence>MDINETPLSLPAPGRAAQSFITSDSSTSVAVTTLAACWPVVNVSTPRWSNQIDHSLGLYQNMETTSSVLAELRRESQSIFNRIHSITEDAAFVKQVHGHYPDFPLLPNMRCGAWYTDPEITSPERAYFKSTDGHTNNWSFNLRRPNLHILSLLAQHAGLVLVDSTRAGKRIPDALSKTVPIWCTVVNRAILNRAPEIHPLSWDTALYTSPGSVSPQEHSHIEGKLDGWAARLATSSYSLPTLDRPLRPIWITPATTVFPTFPKPPDCAFYPIICVSASKQVMDGMERRASGFAYIQGSGDDHELWSMVRIPSNRQPGTLSVCSSQSRRSSHTDDPTDPNQLLCATPIQYVSGRISISTIASLQRPHLLQAHPAVAFVCLALRDHDLDPNPAGPATEEASESSKMLRIQTPEGKKGQRHFLTVVLPRAMPFIQRHLQDQRTVCIACNTGTDTSVGVAVAALAMFFRPDGSLCAQGNARADISKDVLKTRLQWIIASYPQANPSRTTLKRINDFLLSPFSNLSTLGSNPGGSDPRTNETTIDIHCQR</sequence>
<dbReference type="Proteomes" id="UP000683000">
    <property type="component" value="Unassembled WGS sequence"/>
</dbReference>
<dbReference type="GO" id="GO:0019988">
    <property type="term" value="P:charged-tRNA amino acid modification"/>
    <property type="evidence" value="ECO:0007669"/>
    <property type="project" value="InterPro"/>
</dbReference>
<dbReference type="OrthoDB" id="45256at2759"/>
<evidence type="ECO:0000256" key="1">
    <source>
        <dbReference type="SAM" id="MobiDB-lite"/>
    </source>
</evidence>
<dbReference type="EMBL" id="JAGFBS010000001">
    <property type="protein sequence ID" value="KAG6381976.1"/>
    <property type="molecule type" value="Genomic_DNA"/>
</dbReference>
<dbReference type="PANTHER" id="PTHR31811:SF0">
    <property type="entry name" value="TRNA A64-2'-O-RIBOSYLPHOSPHATE TRANSFERASE"/>
    <property type="match status" value="1"/>
</dbReference>
<dbReference type="InterPro" id="IPR007306">
    <property type="entry name" value="Rit1"/>
</dbReference>
<keyword evidence="4" id="KW-0808">Transferase</keyword>
<dbReference type="GO" id="GO:0043399">
    <property type="term" value="F:tRNA adenosine(64)-2'-O-ribosylphosphate transferase activity"/>
    <property type="evidence" value="ECO:0007669"/>
    <property type="project" value="InterPro"/>
</dbReference>
<dbReference type="InterPro" id="IPR029021">
    <property type="entry name" value="Prot-tyrosine_phosphatase-like"/>
</dbReference>
<feature type="domain" description="Rit1 DUSP-like" evidence="2">
    <location>
        <begin position="404"/>
        <end position="513"/>
    </location>
</feature>
<comment type="caution">
    <text evidence="4">The sequence shown here is derived from an EMBL/GenBank/DDBJ whole genome shotgun (WGS) entry which is preliminary data.</text>
</comment>
<dbReference type="Pfam" id="PF04179">
    <property type="entry name" value="Init_tRNA_PT"/>
    <property type="match status" value="1"/>
</dbReference>
<organism evidence="4 5">
    <name type="scientific">Boletus reticuloceps</name>
    <dbReference type="NCBI Taxonomy" id="495285"/>
    <lineage>
        <taxon>Eukaryota</taxon>
        <taxon>Fungi</taxon>
        <taxon>Dikarya</taxon>
        <taxon>Basidiomycota</taxon>
        <taxon>Agaricomycotina</taxon>
        <taxon>Agaricomycetes</taxon>
        <taxon>Agaricomycetidae</taxon>
        <taxon>Boletales</taxon>
        <taxon>Boletineae</taxon>
        <taxon>Boletaceae</taxon>
        <taxon>Boletoideae</taxon>
        <taxon>Boletus</taxon>
    </lineage>
</organism>
<reference evidence="4" key="1">
    <citation type="submission" date="2021-03" db="EMBL/GenBank/DDBJ databases">
        <title>Evolutionary innovations through gain and loss of genes in the ectomycorrhizal Boletales.</title>
        <authorList>
            <person name="Wu G."/>
            <person name="Miyauchi S."/>
            <person name="Morin E."/>
            <person name="Yang Z.-L."/>
            <person name="Xu J."/>
            <person name="Martin F.M."/>
        </authorList>
    </citation>
    <scope>NUCLEOTIDE SEQUENCE</scope>
    <source>
        <strain evidence="4">BR01</strain>
    </source>
</reference>
<dbReference type="InterPro" id="IPR033421">
    <property type="entry name" value="Rit1_DUSP-like"/>
</dbReference>
<proteinExistence type="predicted"/>
<dbReference type="Gene3D" id="3.90.190.10">
    <property type="entry name" value="Protein tyrosine phosphatase superfamily"/>
    <property type="match status" value="1"/>
</dbReference>
<dbReference type="PIRSF" id="PIRSF007747">
    <property type="entry name" value="Ribosyl_Ptfrase"/>
    <property type="match status" value="1"/>
</dbReference>